<sequence>MTVSIAPKRAISALLGAAFFGSALLTAAPAFAQTAPVVSVTPNQTTYSSGQTVQVKVTGLEQDTDYRLGLCTVEGIAPTGAPACAETVQVDAQADSSGEINASVTLVNNDINAHGKLGKLIGFPGLPGQPDYVNLSAPESANITVAEHLVSGGGIPVAYSAPFNLN</sequence>
<keyword evidence="3" id="KW-0044">Antibiotic</keyword>
<keyword evidence="4" id="KW-0238">DNA-binding</keyword>
<evidence type="ECO:0000256" key="2">
    <source>
        <dbReference type="ARBA" id="ARBA00022529"/>
    </source>
</evidence>
<accession>A0A169S2I6</accession>
<dbReference type="GO" id="GO:0003677">
    <property type="term" value="F:DNA binding"/>
    <property type="evidence" value="ECO:0007669"/>
    <property type="project" value="UniProtKB-KW"/>
</dbReference>
<name>A0A169S2I6_9CORY</name>
<dbReference type="SUPFAM" id="SSF49319">
    <property type="entry name" value="Actinoxanthin-like"/>
    <property type="match status" value="1"/>
</dbReference>
<protein>
    <recommendedName>
        <fullName evidence="9">Secreted protein</fullName>
    </recommendedName>
</protein>
<keyword evidence="8" id="KW-1185">Reference proteome</keyword>
<dbReference type="InterPro" id="IPR002186">
    <property type="entry name" value="Neocarzinostatin_fam"/>
</dbReference>
<keyword evidence="2" id="KW-0929">Antimicrobial</keyword>
<organism evidence="7 8">
    <name type="scientific">Corynebacterium suranareeae</name>
    <dbReference type="NCBI Taxonomy" id="2506452"/>
    <lineage>
        <taxon>Bacteria</taxon>
        <taxon>Bacillati</taxon>
        <taxon>Actinomycetota</taxon>
        <taxon>Actinomycetes</taxon>
        <taxon>Mycobacteriales</taxon>
        <taxon>Corynebacteriaceae</taxon>
        <taxon>Corynebacterium</taxon>
    </lineage>
</organism>
<dbReference type="AlphaFoldDB" id="A0A169S2I6"/>
<evidence type="ECO:0000256" key="1">
    <source>
        <dbReference type="ARBA" id="ARBA00010648"/>
    </source>
</evidence>
<dbReference type="GO" id="GO:0042742">
    <property type="term" value="P:defense response to bacterium"/>
    <property type="evidence" value="ECO:0007669"/>
    <property type="project" value="UniProtKB-KW"/>
</dbReference>
<proteinExistence type="inferred from homology"/>
<gene>
    <name evidence="7" type="ORF">N24_2580</name>
</gene>
<evidence type="ECO:0008006" key="9">
    <source>
        <dbReference type="Google" id="ProtNLM"/>
    </source>
</evidence>
<dbReference type="KEGG" id="csur:N24_2580"/>
<dbReference type="Gene3D" id="2.60.40.230">
    <property type="entry name" value="Neocarzinostatin-like"/>
    <property type="match status" value="1"/>
</dbReference>
<keyword evidence="6" id="KW-0732">Signal</keyword>
<comment type="similarity">
    <text evidence="1">Belongs to the neocarzinostatin family.</text>
</comment>
<dbReference type="Pfam" id="PF00960">
    <property type="entry name" value="Neocarzinostat"/>
    <property type="match status" value="1"/>
</dbReference>
<evidence type="ECO:0000313" key="7">
    <source>
        <dbReference type="EMBL" id="BAU96842.1"/>
    </source>
</evidence>
<dbReference type="RefSeq" id="WP_096457933.1">
    <property type="nucleotide sequence ID" value="NZ_AP017369.1"/>
</dbReference>
<dbReference type="Proteomes" id="UP000218244">
    <property type="component" value="Chromosome"/>
</dbReference>
<evidence type="ECO:0000256" key="6">
    <source>
        <dbReference type="SAM" id="SignalP"/>
    </source>
</evidence>
<dbReference type="InterPro" id="IPR027273">
    <property type="entry name" value="Neocarzinostatin-like"/>
</dbReference>
<feature type="signal peptide" evidence="6">
    <location>
        <begin position="1"/>
        <end position="32"/>
    </location>
</feature>
<evidence type="ECO:0000313" key="8">
    <source>
        <dbReference type="Proteomes" id="UP000218244"/>
    </source>
</evidence>
<dbReference type="EMBL" id="AP017369">
    <property type="protein sequence ID" value="BAU96842.1"/>
    <property type="molecule type" value="Genomic_DNA"/>
</dbReference>
<feature type="chain" id="PRO_5007902498" description="Secreted protein" evidence="6">
    <location>
        <begin position="33"/>
        <end position="166"/>
    </location>
</feature>
<evidence type="ECO:0000256" key="4">
    <source>
        <dbReference type="ARBA" id="ARBA00023125"/>
    </source>
</evidence>
<evidence type="ECO:0000256" key="3">
    <source>
        <dbReference type="ARBA" id="ARBA00023022"/>
    </source>
</evidence>
<evidence type="ECO:0000256" key="5">
    <source>
        <dbReference type="ARBA" id="ARBA00023157"/>
    </source>
</evidence>
<reference evidence="7 8" key="1">
    <citation type="submission" date="2016-02" db="EMBL/GenBank/DDBJ databases">
        <title>Corynebacterium glutamicum N24 whole genome sequencing project.</title>
        <authorList>
            <person name="Matsutani M."/>
            <person name="Nangtapong N."/>
            <person name="Yakushi T."/>
            <person name="Matsushita K."/>
        </authorList>
    </citation>
    <scope>NUCLEOTIDE SEQUENCE [LARGE SCALE GENOMIC DNA]</scope>
    <source>
        <strain evidence="7 8">N24</strain>
    </source>
</reference>
<keyword evidence="5" id="KW-1015">Disulfide bond</keyword>